<evidence type="ECO:0000256" key="1">
    <source>
        <dbReference type="SAM" id="MobiDB-lite"/>
    </source>
</evidence>
<organism evidence="2 3">
    <name type="scientific">Aplosporella prunicola CBS 121167</name>
    <dbReference type="NCBI Taxonomy" id="1176127"/>
    <lineage>
        <taxon>Eukaryota</taxon>
        <taxon>Fungi</taxon>
        <taxon>Dikarya</taxon>
        <taxon>Ascomycota</taxon>
        <taxon>Pezizomycotina</taxon>
        <taxon>Dothideomycetes</taxon>
        <taxon>Dothideomycetes incertae sedis</taxon>
        <taxon>Botryosphaeriales</taxon>
        <taxon>Aplosporellaceae</taxon>
        <taxon>Aplosporella</taxon>
    </lineage>
</organism>
<sequence length="280" mass="31252">MADDPSTPVNPHYPRSRKKAPDDAHGSCHNPPSSSDCDHSPTGVPLPSYMRRQSVVARSDRLVSLTSTPARDGYFVRQAHLFRETVKPYPLAKDGEHDQHTSPVQDEIAGRDGGVRIDPSDPVPSPNPEQVPSPQAESQSSASWTDDNIYLPPPSRRVRPPSVRKWLETVDTGLSAEQLETFQDHSPSPRTKNRQRLRRLTHVRDESVNSTDMSSSHYVPSSAGATWRGSIGERKSPHGDIFRTKETGGRFASYFDENAVGKDNDHGDFIFEAPRGRWRR</sequence>
<name>A0A6A6BQ52_9PEZI</name>
<feature type="region of interest" description="Disordered" evidence="1">
    <location>
        <begin position="1"/>
        <end position="52"/>
    </location>
</feature>
<feature type="compositionally biased region" description="Pro residues" evidence="1">
    <location>
        <begin position="121"/>
        <end position="131"/>
    </location>
</feature>
<feature type="compositionally biased region" description="Basic and acidic residues" evidence="1">
    <location>
        <begin position="108"/>
        <end position="119"/>
    </location>
</feature>
<reference evidence="2" key="1">
    <citation type="journal article" date="2020" name="Stud. Mycol.">
        <title>101 Dothideomycetes genomes: a test case for predicting lifestyles and emergence of pathogens.</title>
        <authorList>
            <person name="Haridas S."/>
            <person name="Albert R."/>
            <person name="Binder M."/>
            <person name="Bloem J."/>
            <person name="Labutti K."/>
            <person name="Salamov A."/>
            <person name="Andreopoulos B."/>
            <person name="Baker S."/>
            <person name="Barry K."/>
            <person name="Bills G."/>
            <person name="Bluhm B."/>
            <person name="Cannon C."/>
            <person name="Castanera R."/>
            <person name="Culley D."/>
            <person name="Daum C."/>
            <person name="Ezra D."/>
            <person name="Gonzalez J."/>
            <person name="Henrissat B."/>
            <person name="Kuo A."/>
            <person name="Liang C."/>
            <person name="Lipzen A."/>
            <person name="Lutzoni F."/>
            <person name="Magnuson J."/>
            <person name="Mondo S."/>
            <person name="Nolan M."/>
            <person name="Ohm R."/>
            <person name="Pangilinan J."/>
            <person name="Park H.-J."/>
            <person name="Ramirez L."/>
            <person name="Alfaro M."/>
            <person name="Sun H."/>
            <person name="Tritt A."/>
            <person name="Yoshinaga Y."/>
            <person name="Zwiers L.-H."/>
            <person name="Turgeon B."/>
            <person name="Goodwin S."/>
            <person name="Spatafora J."/>
            <person name="Crous P."/>
            <person name="Grigoriev I."/>
        </authorList>
    </citation>
    <scope>NUCLEOTIDE SEQUENCE</scope>
    <source>
        <strain evidence="2">CBS 121167</strain>
    </source>
</reference>
<feature type="compositionally biased region" description="Low complexity" evidence="1">
    <location>
        <begin position="132"/>
        <end position="143"/>
    </location>
</feature>
<feature type="region of interest" description="Disordered" evidence="1">
    <location>
        <begin position="91"/>
        <end position="163"/>
    </location>
</feature>
<dbReference type="GeneID" id="54297284"/>
<protein>
    <submittedName>
        <fullName evidence="2">Uncharacterized protein</fullName>
    </submittedName>
</protein>
<dbReference type="AlphaFoldDB" id="A0A6A6BQ52"/>
<evidence type="ECO:0000313" key="2">
    <source>
        <dbReference type="EMBL" id="KAF2146259.1"/>
    </source>
</evidence>
<keyword evidence="3" id="KW-1185">Reference proteome</keyword>
<dbReference type="Proteomes" id="UP000799438">
    <property type="component" value="Unassembled WGS sequence"/>
</dbReference>
<dbReference type="EMBL" id="ML995476">
    <property type="protein sequence ID" value="KAF2146259.1"/>
    <property type="molecule type" value="Genomic_DNA"/>
</dbReference>
<evidence type="ECO:0000313" key="3">
    <source>
        <dbReference type="Proteomes" id="UP000799438"/>
    </source>
</evidence>
<feature type="compositionally biased region" description="Polar residues" evidence="1">
    <location>
        <begin position="208"/>
        <end position="219"/>
    </location>
</feature>
<gene>
    <name evidence="2" type="ORF">K452DRAFT_283535</name>
</gene>
<accession>A0A6A6BQ52</accession>
<proteinExistence type="predicted"/>
<feature type="compositionally biased region" description="Basic and acidic residues" evidence="1">
    <location>
        <begin position="231"/>
        <end position="244"/>
    </location>
</feature>
<dbReference type="RefSeq" id="XP_033401968.1">
    <property type="nucleotide sequence ID" value="XM_033539788.1"/>
</dbReference>
<feature type="region of interest" description="Disordered" evidence="1">
    <location>
        <begin position="206"/>
        <end position="244"/>
    </location>
</feature>